<protein>
    <submittedName>
        <fullName evidence="10">Conserved putative membrane protein</fullName>
    </submittedName>
</protein>
<evidence type="ECO:0000256" key="8">
    <source>
        <dbReference type="SAM" id="Phobius"/>
    </source>
</evidence>
<dbReference type="RefSeq" id="WP_098037374.1">
    <property type="nucleotide sequence ID" value="NZ_CWGJ01000001.1"/>
</dbReference>
<dbReference type="InterPro" id="IPR036909">
    <property type="entry name" value="Cyt_c-like_dom_sf"/>
</dbReference>
<reference evidence="11" key="1">
    <citation type="submission" date="2015-06" db="EMBL/GenBank/DDBJ databases">
        <authorList>
            <person name="Bertelli C."/>
        </authorList>
    </citation>
    <scope>NUCLEOTIDE SEQUENCE [LARGE SCALE GENOMIC DNA]</scope>
    <source>
        <strain evidence="11">CRIB-30</strain>
    </source>
</reference>
<keyword evidence="7" id="KW-0175">Coiled coil</keyword>
<dbReference type="GO" id="GO:0046872">
    <property type="term" value="F:metal ion binding"/>
    <property type="evidence" value="ECO:0007669"/>
    <property type="project" value="UniProtKB-KW"/>
</dbReference>
<keyword evidence="1" id="KW-0813">Transport</keyword>
<dbReference type="InterPro" id="IPR009056">
    <property type="entry name" value="Cyt_c-like_dom"/>
</dbReference>
<dbReference type="EMBL" id="CWGJ01000001">
    <property type="protein sequence ID" value="CRX37521.1"/>
    <property type="molecule type" value="Genomic_DNA"/>
</dbReference>
<keyword evidence="4" id="KW-0249">Electron transport</keyword>
<evidence type="ECO:0000256" key="7">
    <source>
        <dbReference type="SAM" id="Coils"/>
    </source>
</evidence>
<dbReference type="SUPFAM" id="SSF48695">
    <property type="entry name" value="Multiheme cytochromes"/>
    <property type="match status" value="1"/>
</dbReference>
<evidence type="ECO:0000313" key="11">
    <source>
        <dbReference type="Proteomes" id="UP000220251"/>
    </source>
</evidence>
<dbReference type="GO" id="GO:0020037">
    <property type="term" value="F:heme binding"/>
    <property type="evidence" value="ECO:0007669"/>
    <property type="project" value="InterPro"/>
</dbReference>
<keyword evidence="8" id="KW-1133">Transmembrane helix</keyword>
<dbReference type="GO" id="GO:0009055">
    <property type="term" value="F:electron transfer activity"/>
    <property type="evidence" value="ECO:0007669"/>
    <property type="project" value="InterPro"/>
</dbReference>
<evidence type="ECO:0000256" key="5">
    <source>
        <dbReference type="ARBA" id="ARBA00023004"/>
    </source>
</evidence>
<sequence length="1322" mass="149628">MRAFRGDTYQFFLITAGLAAAGLFGVFFYRELFPEYKIYQNDYLALEKFRSTYSGQPIPPFKSGIQQIVMEKENKGPADIDRCTSCHVALQFEHFSPTKVARDVNGNIRVNEEGFPVQEKNENYVYYRLDKKIQELREKGDETAAAKLEGLKTAEVGEHVYDVTKVLKMHPLIGKETRPFEFHPIEEYGCTSCHNGNGRGLTTEKAHGPVFDGRYEAEFVGHKPEFLEQDEDNDPIFSKVFNSKPGHSLLFMTTPLYVNNLIEARCIQCHKTTADEFRNSVNSVRLAVKGIEKKAAAIQTGLQEDVQAFLVLRSLKKLLSENTLQKTISILQEKENNPSLSDRERESVATNIERLKRYQNSEDAVKATEKALVELSGDDKAQQALAEILEKKDRESGTDYSTLLKSFIETAPKSALAKKAEALKLQRDLEKHAKETQNSVQDAVLDQATISALKTDIDHLTSTYQRGRALFVAQGCYACHRIAGLSRAGVGPELTKEGLKYPWFIKESIVWPQADLKTSTMPNMHMDHEELEALTTFLLAQTGKRKSESETGHKVAIQEWEAGRKNDWEKPIPPSKLNDLRYSMTVFATEGCAACHRLKGFESSVGFAQGKEGEGSEWFTNLFPESIQGSDIVKAIDAHAREIDEKLISLKKDNALLDEIEKTHPGLIESYYSNFKYAARAKGKAYTALPDEEEAKQTALWKERVHKVLMAFIQEYGLGRLIGPRPNWSGVYRSDEWLMEHFRNPSALVARSIMPVFPFDDSKYLALTKMLDVIGIRNKEALREEWRKDGFNPEMAYAMLCSQCHGDFLQGNGPVADWIYPIPKNLRNANFLRNLTKERAAESIIHGVKGTPMPPWGEIGQGKENEVATPVLTKEEVLRLVDWMYSSLPGSTVIRGKEEIPKWNYTPEDAIKDLRPKDVQDLQRKKQNEQARLDISSEILYASLDKTIPATAPKKSAVDEIFDIVPHEDGYVDKKGYYIKRAYYTEENLKKGQALFDLNCAVCHGKDADGRGLRAQTMVDAKPRMLTNLEWLGTRDDLRLLRSIKYGVAGTSMTQWGDVTSGLQRMQLVMYIRTLSEEGVQREKLKEITYKVFDAKIQVLEEARSHLYPLVEEQIAALKEARKKIADFRANPPEEIKEGDIAALIAAELKAERQLDKLKGIDNLLVDLIGEIRQEKQGFFSAGSSIISMLGSGEAFDTYISLIATYQTPFTFKEGKINKESSKEIEKEREELKKSLLEQLELKITNSNNELTGLRGKVKSADTEERISELAARIGQYRKLINKISYILAESSKREEREVYDINAFNEAPLSNTLMQSAKEKV</sequence>
<dbReference type="Pfam" id="PF00034">
    <property type="entry name" value="Cytochrom_C"/>
    <property type="match status" value="1"/>
</dbReference>
<feature type="coiled-coil region" evidence="7">
    <location>
        <begin position="1218"/>
        <end position="1257"/>
    </location>
</feature>
<proteinExistence type="predicted"/>
<keyword evidence="2 6" id="KW-0349">Heme</keyword>
<evidence type="ECO:0000256" key="4">
    <source>
        <dbReference type="ARBA" id="ARBA00022982"/>
    </source>
</evidence>
<evidence type="ECO:0000256" key="1">
    <source>
        <dbReference type="ARBA" id="ARBA00022448"/>
    </source>
</evidence>
<gene>
    <name evidence="10" type="ORF">ELAC_0160</name>
</gene>
<dbReference type="PANTHER" id="PTHR37823">
    <property type="entry name" value="CYTOCHROME C-553-LIKE"/>
    <property type="match status" value="1"/>
</dbReference>
<keyword evidence="8" id="KW-0812">Transmembrane</keyword>
<keyword evidence="3 6" id="KW-0479">Metal-binding</keyword>
<dbReference type="OrthoDB" id="9809720at2"/>
<evidence type="ECO:0000259" key="9">
    <source>
        <dbReference type="PROSITE" id="PS51007"/>
    </source>
</evidence>
<dbReference type="PANTHER" id="PTHR37823:SF1">
    <property type="entry name" value="CYTOCHROME C-553-LIKE"/>
    <property type="match status" value="1"/>
</dbReference>
<name>A0A0H5DMW4_9BACT</name>
<feature type="domain" description="Cytochrome c" evidence="9">
    <location>
        <begin position="987"/>
        <end position="1076"/>
    </location>
</feature>
<keyword evidence="11" id="KW-1185">Reference proteome</keyword>
<feature type="transmembrane region" description="Helical" evidence="8">
    <location>
        <begin position="12"/>
        <end position="29"/>
    </location>
</feature>
<accession>A0A0H5DMW4</accession>
<dbReference type="Pfam" id="PF13442">
    <property type="entry name" value="Cytochrome_CBB3"/>
    <property type="match status" value="2"/>
</dbReference>
<dbReference type="InterPro" id="IPR036280">
    <property type="entry name" value="Multihaem_cyt_sf"/>
</dbReference>
<evidence type="ECO:0000256" key="6">
    <source>
        <dbReference type="PROSITE-ProRule" id="PRU00433"/>
    </source>
</evidence>
<organism evidence="10 11">
    <name type="scientific">Estrella lausannensis</name>
    <dbReference type="NCBI Taxonomy" id="483423"/>
    <lineage>
        <taxon>Bacteria</taxon>
        <taxon>Pseudomonadati</taxon>
        <taxon>Chlamydiota</taxon>
        <taxon>Chlamydiia</taxon>
        <taxon>Parachlamydiales</taxon>
        <taxon>Candidatus Criblamydiaceae</taxon>
        <taxon>Estrella</taxon>
    </lineage>
</organism>
<evidence type="ECO:0000256" key="2">
    <source>
        <dbReference type="ARBA" id="ARBA00022617"/>
    </source>
</evidence>
<keyword evidence="5 6" id="KW-0408">Iron</keyword>
<dbReference type="InterPro" id="IPR051811">
    <property type="entry name" value="Cytochrome_c550/c551-like"/>
</dbReference>
<dbReference type="Gene3D" id="1.10.760.10">
    <property type="entry name" value="Cytochrome c-like domain"/>
    <property type="match status" value="4"/>
</dbReference>
<feature type="domain" description="Cytochrome c" evidence="9">
    <location>
        <begin position="462"/>
        <end position="542"/>
    </location>
</feature>
<evidence type="ECO:0000313" key="10">
    <source>
        <dbReference type="EMBL" id="CRX37521.1"/>
    </source>
</evidence>
<dbReference type="PROSITE" id="PS51007">
    <property type="entry name" value="CYTC"/>
    <property type="match status" value="2"/>
</dbReference>
<dbReference type="Proteomes" id="UP000220251">
    <property type="component" value="Unassembled WGS sequence"/>
</dbReference>
<dbReference type="SUPFAM" id="SSF46626">
    <property type="entry name" value="Cytochrome c"/>
    <property type="match status" value="4"/>
</dbReference>
<keyword evidence="8" id="KW-0472">Membrane</keyword>
<evidence type="ECO:0000256" key="3">
    <source>
        <dbReference type="ARBA" id="ARBA00022723"/>
    </source>
</evidence>